<dbReference type="EMBL" id="DPBP01000031">
    <property type="protein sequence ID" value="HCE17813.1"/>
    <property type="molecule type" value="Genomic_DNA"/>
</dbReference>
<evidence type="ECO:0000313" key="4">
    <source>
        <dbReference type="Proteomes" id="UP000264141"/>
    </source>
</evidence>
<sequence length="167" mass="17733">MGYTHDTEFAQFIAPHQIIKTAGSWTDTLNAGVIRSERAQAASGFSLFVPLLVPSNGAPLRGARLKSVELHYRISGAAAGAFAVELERMTINAAGVVSGAVVAVSLDAAHATDIQRRSVGDHRMLVSLDVPVWVDDDDAYWLVCTLNAASSTAFGLSGAVVRYDFRA</sequence>
<dbReference type="STRING" id="229919.GCA_001050195_03380"/>
<gene>
    <name evidence="1" type="ORF">ATHL_03446</name>
    <name evidence="2" type="ORF">DEQ80_08135</name>
</gene>
<evidence type="ECO:0000313" key="2">
    <source>
        <dbReference type="EMBL" id="HCE17813.1"/>
    </source>
</evidence>
<dbReference type="OrthoDB" id="9846235at2"/>
<reference evidence="2 4" key="3">
    <citation type="journal article" date="2018" name="Nat. Biotechnol.">
        <title>A standardized bacterial taxonomy based on genome phylogeny substantially revises the tree of life.</title>
        <authorList>
            <person name="Parks D.H."/>
            <person name="Chuvochina M."/>
            <person name="Waite D.W."/>
            <person name="Rinke C."/>
            <person name="Skarshewski A."/>
            <person name="Chaumeil P.A."/>
            <person name="Hugenholtz P."/>
        </authorList>
    </citation>
    <scope>NUCLEOTIDE SEQUENCE [LARGE SCALE GENOMIC DNA]</scope>
    <source>
        <strain evidence="2">UBA8781</strain>
    </source>
</reference>
<dbReference type="Proteomes" id="UP000253922">
    <property type="component" value="Unassembled WGS sequence"/>
</dbReference>
<evidence type="ECO:0000313" key="1">
    <source>
        <dbReference type="EMBL" id="GAP08541.1"/>
    </source>
</evidence>
<dbReference type="AlphaFoldDB" id="A0A3D1JH39"/>
<reference evidence="1" key="1">
    <citation type="journal article" date="2015" name="Genome Announc.">
        <title>Draft Genome Sequences of Anaerolinea thermolimosa IMO-1, Bellilinea caldifistulae GOMI-1, Leptolinea tardivitalis YMTK-2, Levilinea saccharolytica KIBI-1, Longilinea arvoryzae KOME-1, Previously Described as Members of the Class Anaerolineae (Chloroflexi).</title>
        <authorList>
            <person name="Matsuura N."/>
            <person name="Tourlousse M.D."/>
            <person name="Ohashi A."/>
            <person name="Hugenholtz P."/>
            <person name="Sekiguchi Y."/>
        </authorList>
    </citation>
    <scope>NUCLEOTIDE SEQUENCE</scope>
    <source>
        <strain evidence="1">IMO-1</strain>
    </source>
</reference>
<keyword evidence="3" id="KW-1185">Reference proteome</keyword>
<proteinExistence type="predicted"/>
<dbReference type="EMBL" id="DF967966">
    <property type="protein sequence ID" value="GAP08541.1"/>
    <property type="molecule type" value="Genomic_DNA"/>
</dbReference>
<dbReference type="RefSeq" id="WP_062196210.1">
    <property type="nucleotide sequence ID" value="NZ_DF967966.1"/>
</dbReference>
<dbReference type="Proteomes" id="UP000264141">
    <property type="component" value="Unassembled WGS sequence"/>
</dbReference>
<organism evidence="2 4">
    <name type="scientific">Anaerolinea thermolimosa</name>
    <dbReference type="NCBI Taxonomy" id="229919"/>
    <lineage>
        <taxon>Bacteria</taxon>
        <taxon>Bacillati</taxon>
        <taxon>Chloroflexota</taxon>
        <taxon>Anaerolineae</taxon>
        <taxon>Anaerolineales</taxon>
        <taxon>Anaerolineaceae</taxon>
        <taxon>Anaerolinea</taxon>
    </lineage>
</organism>
<name>A0A3D1JH39_9CHLR</name>
<evidence type="ECO:0000313" key="3">
    <source>
        <dbReference type="Proteomes" id="UP000253922"/>
    </source>
</evidence>
<reference evidence="3" key="2">
    <citation type="submission" date="2015-07" db="EMBL/GenBank/DDBJ databases">
        <title>Draft Genome Sequences of Anaerolinea thermolimosa IMO-1, Bellilinea caldifistulae GOMI-1, Leptolinea tardivitalis YMTK-2, Levilinea saccharolytica KIBI-1,Longilinea arvoryzae KOME-1, Previously Described as Members of the Anaerolineaceae (Chloroflexi).</title>
        <authorList>
            <person name="Sekiguchi Y."/>
            <person name="Ohashi A."/>
            <person name="Matsuura N."/>
            <person name="Tourlousse M.D."/>
        </authorList>
    </citation>
    <scope>NUCLEOTIDE SEQUENCE [LARGE SCALE GENOMIC DNA]</scope>
    <source>
        <strain evidence="3">IMO-1</strain>
    </source>
</reference>
<protein>
    <submittedName>
        <fullName evidence="2">Uncharacterized protein</fullName>
    </submittedName>
</protein>
<accession>A0A3D1JH39</accession>